<dbReference type="EMBL" id="BAAAUD010000034">
    <property type="protein sequence ID" value="GAA2943654.1"/>
    <property type="molecule type" value="Genomic_DNA"/>
</dbReference>
<dbReference type="Gene3D" id="1.10.1200.10">
    <property type="entry name" value="ACP-like"/>
    <property type="match status" value="1"/>
</dbReference>
<protein>
    <recommendedName>
        <fullName evidence="3">Carrier domain-containing protein</fullName>
    </recommendedName>
</protein>
<dbReference type="InterPro" id="IPR020806">
    <property type="entry name" value="PKS_PP-bd"/>
</dbReference>
<evidence type="ECO:0000313" key="5">
    <source>
        <dbReference type="Proteomes" id="UP001500403"/>
    </source>
</evidence>
<dbReference type="RefSeq" id="WP_344495446.1">
    <property type="nucleotide sequence ID" value="NZ_BAAAUD010000034.1"/>
</dbReference>
<evidence type="ECO:0000256" key="2">
    <source>
        <dbReference type="ARBA" id="ARBA00022553"/>
    </source>
</evidence>
<dbReference type="PANTHER" id="PTHR44845">
    <property type="entry name" value="CARRIER DOMAIN-CONTAINING PROTEIN"/>
    <property type="match status" value="1"/>
</dbReference>
<dbReference type="InterPro" id="IPR036736">
    <property type="entry name" value="ACP-like_sf"/>
</dbReference>
<evidence type="ECO:0000259" key="3">
    <source>
        <dbReference type="PROSITE" id="PS50075"/>
    </source>
</evidence>
<keyword evidence="2" id="KW-0597">Phosphoprotein</keyword>
<reference evidence="4 5" key="1">
    <citation type="journal article" date="2019" name="Int. J. Syst. Evol. Microbiol.">
        <title>The Global Catalogue of Microorganisms (GCM) 10K type strain sequencing project: providing services to taxonomists for standard genome sequencing and annotation.</title>
        <authorList>
            <consortium name="The Broad Institute Genomics Platform"/>
            <consortium name="The Broad Institute Genome Sequencing Center for Infectious Disease"/>
            <person name="Wu L."/>
            <person name="Ma J."/>
        </authorList>
    </citation>
    <scope>NUCLEOTIDE SEQUENCE [LARGE SCALE GENOMIC DNA]</scope>
    <source>
        <strain evidence="4 5">JCM 9088</strain>
    </source>
</reference>
<sequence>MSSDRDDLERAVRQEWCTVLDIHRSEPEDDFFELGGNSMQAARLVKRLENRLGIEFPLEALFIEGTLQAVVTACGTSAPAARPESGAAR</sequence>
<dbReference type="InterPro" id="IPR009081">
    <property type="entry name" value="PP-bd_ACP"/>
</dbReference>
<accession>A0ABN3X9B0</accession>
<feature type="domain" description="Carrier" evidence="3">
    <location>
        <begin position="3"/>
        <end position="78"/>
    </location>
</feature>
<keyword evidence="5" id="KW-1185">Reference proteome</keyword>
<gene>
    <name evidence="4" type="ORF">GCM10010446_31150</name>
</gene>
<dbReference type="Pfam" id="PF00550">
    <property type="entry name" value="PP-binding"/>
    <property type="match status" value="1"/>
</dbReference>
<dbReference type="SUPFAM" id="SSF47336">
    <property type="entry name" value="ACP-like"/>
    <property type="match status" value="1"/>
</dbReference>
<dbReference type="InterPro" id="IPR006162">
    <property type="entry name" value="Ppantetheine_attach_site"/>
</dbReference>
<dbReference type="SMART" id="SM00823">
    <property type="entry name" value="PKS_PP"/>
    <property type="match status" value="1"/>
</dbReference>
<evidence type="ECO:0000256" key="1">
    <source>
        <dbReference type="ARBA" id="ARBA00022450"/>
    </source>
</evidence>
<proteinExistence type="predicted"/>
<dbReference type="PROSITE" id="PS50075">
    <property type="entry name" value="CARRIER"/>
    <property type="match status" value="1"/>
</dbReference>
<name>A0ABN3X9B0_9ACTN</name>
<dbReference type="PROSITE" id="PS00012">
    <property type="entry name" value="PHOSPHOPANTETHEINE"/>
    <property type="match status" value="1"/>
</dbReference>
<evidence type="ECO:0000313" key="4">
    <source>
        <dbReference type="EMBL" id="GAA2943654.1"/>
    </source>
</evidence>
<dbReference type="Proteomes" id="UP001500403">
    <property type="component" value="Unassembled WGS sequence"/>
</dbReference>
<organism evidence="4 5">
    <name type="scientific">Streptomyces enissocaesilis</name>
    <dbReference type="NCBI Taxonomy" id="332589"/>
    <lineage>
        <taxon>Bacteria</taxon>
        <taxon>Bacillati</taxon>
        <taxon>Actinomycetota</taxon>
        <taxon>Actinomycetes</taxon>
        <taxon>Kitasatosporales</taxon>
        <taxon>Streptomycetaceae</taxon>
        <taxon>Streptomyces</taxon>
        <taxon>Streptomyces rochei group</taxon>
    </lineage>
</organism>
<keyword evidence="1" id="KW-0596">Phosphopantetheine</keyword>
<comment type="caution">
    <text evidence="4">The sequence shown here is derived from an EMBL/GenBank/DDBJ whole genome shotgun (WGS) entry which is preliminary data.</text>
</comment>
<dbReference type="PANTHER" id="PTHR44845:SF6">
    <property type="entry name" value="BETA-ALANINE-ACTIVATING ENZYME"/>
    <property type="match status" value="1"/>
</dbReference>